<evidence type="ECO:0000256" key="2">
    <source>
        <dbReference type="HAMAP-Rule" id="MF_01841"/>
    </source>
</evidence>
<dbReference type="NCBIfam" id="TIGR03380">
    <property type="entry name" value="agmatine_aguA"/>
    <property type="match status" value="1"/>
</dbReference>
<protein>
    <recommendedName>
        <fullName evidence="2">Putative agmatine deiminase</fullName>
        <ecNumber evidence="2">3.5.3.12</ecNumber>
    </recommendedName>
    <alternativeName>
        <fullName evidence="2">Agmatine iminohydrolase</fullName>
    </alternativeName>
</protein>
<dbReference type="SUPFAM" id="SSF55909">
    <property type="entry name" value="Pentein"/>
    <property type="match status" value="1"/>
</dbReference>
<dbReference type="InterPro" id="IPR007466">
    <property type="entry name" value="Peptidyl-Arg-deiminase_porph"/>
</dbReference>
<comment type="caution">
    <text evidence="3">The sequence shown here is derived from an EMBL/GenBank/DDBJ whole genome shotgun (WGS) entry which is preliminary data.</text>
</comment>
<dbReference type="InterPro" id="IPR017754">
    <property type="entry name" value="Agmatine_deiminase"/>
</dbReference>
<keyword evidence="4" id="KW-1185">Reference proteome</keyword>
<proteinExistence type="inferred from homology"/>
<dbReference type="RefSeq" id="WP_186934739.1">
    <property type="nucleotide sequence ID" value="NZ_JACOPS010000001.1"/>
</dbReference>
<dbReference type="Proteomes" id="UP000636755">
    <property type="component" value="Unassembled WGS sequence"/>
</dbReference>
<evidence type="ECO:0000313" key="4">
    <source>
        <dbReference type="Proteomes" id="UP000636755"/>
    </source>
</evidence>
<dbReference type="EC" id="3.5.3.12" evidence="2"/>
<dbReference type="PANTHER" id="PTHR31377:SF0">
    <property type="entry name" value="AGMATINE DEIMINASE-RELATED"/>
    <property type="match status" value="1"/>
</dbReference>
<reference evidence="3 4" key="1">
    <citation type="submission" date="2020-08" db="EMBL/GenBank/DDBJ databases">
        <title>Genome public.</title>
        <authorList>
            <person name="Liu C."/>
            <person name="Sun Q."/>
        </authorList>
    </citation>
    <scope>NUCLEOTIDE SEQUENCE [LARGE SCALE GENOMIC DNA]</scope>
    <source>
        <strain evidence="3 4">NSJ-71</strain>
    </source>
</reference>
<dbReference type="Gene3D" id="3.75.10.10">
    <property type="entry name" value="L-arginine/glycine Amidinotransferase, Chain A"/>
    <property type="match status" value="1"/>
</dbReference>
<keyword evidence="1 2" id="KW-0378">Hydrolase</keyword>
<comment type="similarity">
    <text evidence="2">Belongs to the agmatine deiminase family.</text>
</comment>
<gene>
    <name evidence="2 3" type="primary">aguA</name>
    <name evidence="3" type="ORF">H8R91_02515</name>
</gene>
<organism evidence="3 4">
    <name type="scientific">Ruminococcus intestinalis</name>
    <dbReference type="NCBI Taxonomy" id="2763066"/>
    <lineage>
        <taxon>Bacteria</taxon>
        <taxon>Bacillati</taxon>
        <taxon>Bacillota</taxon>
        <taxon>Clostridia</taxon>
        <taxon>Eubacteriales</taxon>
        <taxon>Oscillospiraceae</taxon>
        <taxon>Ruminococcus</taxon>
    </lineage>
</organism>
<dbReference type="NCBIfam" id="NF010070">
    <property type="entry name" value="PRK13551.1"/>
    <property type="match status" value="1"/>
</dbReference>
<dbReference type="Pfam" id="PF04371">
    <property type="entry name" value="PAD_porph"/>
    <property type="match status" value="1"/>
</dbReference>
<evidence type="ECO:0000313" key="3">
    <source>
        <dbReference type="EMBL" id="MBC5727420.1"/>
    </source>
</evidence>
<comment type="catalytic activity">
    <reaction evidence="2">
        <text>agmatine + H2O = N-carbamoylputrescine + NH4(+)</text>
        <dbReference type="Rhea" id="RHEA:18037"/>
        <dbReference type="ChEBI" id="CHEBI:15377"/>
        <dbReference type="ChEBI" id="CHEBI:28938"/>
        <dbReference type="ChEBI" id="CHEBI:58145"/>
        <dbReference type="ChEBI" id="CHEBI:58318"/>
        <dbReference type="EC" id="3.5.3.12"/>
    </reaction>
</comment>
<dbReference type="HAMAP" id="MF_01841">
    <property type="entry name" value="Agmatine_deimin"/>
    <property type="match status" value="1"/>
</dbReference>
<dbReference type="EMBL" id="JACOPS010000001">
    <property type="protein sequence ID" value="MBC5727420.1"/>
    <property type="molecule type" value="Genomic_DNA"/>
</dbReference>
<name>A0ABR7HIS0_9FIRM</name>
<evidence type="ECO:0000256" key="1">
    <source>
        <dbReference type="ARBA" id="ARBA00022801"/>
    </source>
</evidence>
<dbReference type="GO" id="GO:0047632">
    <property type="term" value="F:agmatine deiminase activity"/>
    <property type="evidence" value="ECO:0007669"/>
    <property type="project" value="UniProtKB-EC"/>
</dbReference>
<accession>A0ABR7HIS0</accession>
<dbReference type="PANTHER" id="PTHR31377">
    <property type="entry name" value="AGMATINE DEIMINASE-RELATED"/>
    <property type="match status" value="1"/>
</dbReference>
<feature type="active site" description="Amidino-cysteine intermediate" evidence="2">
    <location>
        <position position="365"/>
    </location>
</feature>
<sequence length="379" mass="42364">MSFEYIKNKFPTDDGFCMPAEFSKHSATVMIWPERPGSWCYEAKFAEKVFAEIIGKIAEFEKVFVLASDKKFAHAKACLVCVKNAEVLNINSDDAWARDTAPTFVVNNNGEIRAIDWQFNAWGGEYDGLYANWENDDKIPYELCKTLGVPLYDAHPFVLEGGSIHTDGEGTLITTEECLLSKGRNPQLTKAEIEEKLNKYLGINKTIWLPKGIYNDETNGHIDNICAFVAPAEVVLAWCDDENDPQYAISKACLDILENSTDNKGRKIKVHKLPVPKIPVTVTENDIKGYIFEDGEDTREVGERLAASYVNFYFCNGAVILPQFGGENAESDRVAAEILERVCKDRKIIPIYARDIIVGGGNIHCITQQIPFADKGGKI</sequence>